<dbReference type="AlphaFoldDB" id="A0A0F9THG9"/>
<name>A0A0F9THG9_9ZZZZ</name>
<gene>
    <name evidence="1" type="ORF">LCGC14_0391380</name>
</gene>
<organism evidence="1">
    <name type="scientific">marine sediment metagenome</name>
    <dbReference type="NCBI Taxonomy" id="412755"/>
    <lineage>
        <taxon>unclassified sequences</taxon>
        <taxon>metagenomes</taxon>
        <taxon>ecological metagenomes</taxon>
    </lineage>
</organism>
<dbReference type="EMBL" id="LAZR01000328">
    <property type="protein sequence ID" value="KKN74337.1"/>
    <property type="molecule type" value="Genomic_DNA"/>
</dbReference>
<comment type="caution">
    <text evidence="1">The sequence shown here is derived from an EMBL/GenBank/DDBJ whole genome shotgun (WGS) entry which is preliminary data.</text>
</comment>
<proteinExistence type="predicted"/>
<reference evidence="1" key="1">
    <citation type="journal article" date="2015" name="Nature">
        <title>Complex archaea that bridge the gap between prokaryotes and eukaryotes.</title>
        <authorList>
            <person name="Spang A."/>
            <person name="Saw J.H."/>
            <person name="Jorgensen S.L."/>
            <person name="Zaremba-Niedzwiedzka K."/>
            <person name="Martijn J."/>
            <person name="Lind A.E."/>
            <person name="van Eijk R."/>
            <person name="Schleper C."/>
            <person name="Guy L."/>
            <person name="Ettema T.J."/>
        </authorList>
    </citation>
    <scope>NUCLEOTIDE SEQUENCE</scope>
</reference>
<sequence>MPELIIAFALGLLLPSIAVYLVDRRRRGAWVAEGASRGREEVQGEAAVQQATAVAVETERLVSEYTEAIQALVRGHGEATEALEAEHEQAREAGRQVVEALQNTLLLARGEIEGLNAAHAEAKDWADKILRDHEWHIGGKEAVHGRDPRVQYSCAHCKAVIYAEEGAL</sequence>
<protein>
    <submittedName>
        <fullName evidence="1">Uncharacterized protein</fullName>
    </submittedName>
</protein>
<evidence type="ECO:0000313" key="1">
    <source>
        <dbReference type="EMBL" id="KKN74337.1"/>
    </source>
</evidence>
<accession>A0A0F9THG9</accession>